<evidence type="ECO:0000313" key="1">
    <source>
        <dbReference type="EMBL" id="JAD44730.1"/>
    </source>
</evidence>
<dbReference type="AlphaFoldDB" id="A0A0A9A6W2"/>
<protein>
    <submittedName>
        <fullName evidence="1">Uncharacterized protein</fullName>
    </submittedName>
</protein>
<sequence>MLASGVINGEKLNFTSKRLKLIYNSRQERGNWKII</sequence>
<reference evidence="1" key="1">
    <citation type="submission" date="2014-09" db="EMBL/GenBank/DDBJ databases">
        <authorList>
            <person name="Magalhaes I.L.F."/>
            <person name="Oliveira U."/>
            <person name="Santos F.R."/>
            <person name="Vidigal T.H.D.A."/>
            <person name="Brescovit A.D."/>
            <person name="Santos A.J."/>
        </authorList>
    </citation>
    <scope>NUCLEOTIDE SEQUENCE</scope>
    <source>
        <tissue evidence="1">Shoot tissue taken approximately 20 cm above the soil surface</tissue>
    </source>
</reference>
<name>A0A0A9A6W2_ARUDO</name>
<accession>A0A0A9A6W2</accession>
<dbReference type="EMBL" id="GBRH01253165">
    <property type="protein sequence ID" value="JAD44730.1"/>
    <property type="molecule type" value="Transcribed_RNA"/>
</dbReference>
<organism evidence="1">
    <name type="scientific">Arundo donax</name>
    <name type="common">Giant reed</name>
    <name type="synonym">Donax arundinaceus</name>
    <dbReference type="NCBI Taxonomy" id="35708"/>
    <lineage>
        <taxon>Eukaryota</taxon>
        <taxon>Viridiplantae</taxon>
        <taxon>Streptophyta</taxon>
        <taxon>Embryophyta</taxon>
        <taxon>Tracheophyta</taxon>
        <taxon>Spermatophyta</taxon>
        <taxon>Magnoliopsida</taxon>
        <taxon>Liliopsida</taxon>
        <taxon>Poales</taxon>
        <taxon>Poaceae</taxon>
        <taxon>PACMAD clade</taxon>
        <taxon>Arundinoideae</taxon>
        <taxon>Arundineae</taxon>
        <taxon>Arundo</taxon>
    </lineage>
</organism>
<proteinExistence type="predicted"/>
<reference evidence="1" key="2">
    <citation type="journal article" date="2015" name="Data Brief">
        <title>Shoot transcriptome of the giant reed, Arundo donax.</title>
        <authorList>
            <person name="Barrero R.A."/>
            <person name="Guerrero F.D."/>
            <person name="Moolhuijzen P."/>
            <person name="Goolsby J.A."/>
            <person name="Tidwell J."/>
            <person name="Bellgard S.E."/>
            <person name="Bellgard M.I."/>
        </authorList>
    </citation>
    <scope>NUCLEOTIDE SEQUENCE</scope>
    <source>
        <tissue evidence="1">Shoot tissue taken approximately 20 cm above the soil surface</tissue>
    </source>
</reference>